<name>A0A9W6SJE5_9ACTN</name>
<keyword evidence="2" id="KW-1185">Reference proteome</keyword>
<evidence type="ECO:0000313" key="2">
    <source>
        <dbReference type="Proteomes" id="UP001165079"/>
    </source>
</evidence>
<dbReference type="EMBL" id="BSTX01000001">
    <property type="protein sequence ID" value="GLZ76711.1"/>
    <property type="molecule type" value="Genomic_DNA"/>
</dbReference>
<evidence type="ECO:0000313" key="1">
    <source>
        <dbReference type="EMBL" id="GLZ76711.1"/>
    </source>
</evidence>
<sequence>MRFKVCSDRATVVVFEPTADEHRLDAGATITIEWPAGGDDGLVSVVGDMLVVWAPSGGYTRAWRSDGTEIYVGPESGPDAS</sequence>
<dbReference type="AlphaFoldDB" id="A0A9W6SJE5"/>
<proteinExistence type="predicted"/>
<dbReference type="Proteomes" id="UP001165079">
    <property type="component" value="Unassembled WGS sequence"/>
</dbReference>
<accession>A0A9W6SJE5</accession>
<organism evidence="1 2">
    <name type="scientific">Actinorhabdospora filicis</name>
    <dbReference type="NCBI Taxonomy" id="1785913"/>
    <lineage>
        <taxon>Bacteria</taxon>
        <taxon>Bacillati</taxon>
        <taxon>Actinomycetota</taxon>
        <taxon>Actinomycetes</taxon>
        <taxon>Micromonosporales</taxon>
        <taxon>Micromonosporaceae</taxon>
        <taxon>Actinorhabdospora</taxon>
    </lineage>
</organism>
<comment type="caution">
    <text evidence="1">The sequence shown here is derived from an EMBL/GenBank/DDBJ whole genome shotgun (WGS) entry which is preliminary data.</text>
</comment>
<gene>
    <name evidence="1" type="ORF">Afil01_15180</name>
</gene>
<dbReference type="RefSeq" id="WP_285661874.1">
    <property type="nucleotide sequence ID" value="NZ_BSTX01000001.1"/>
</dbReference>
<reference evidence="1" key="1">
    <citation type="submission" date="2023-03" db="EMBL/GenBank/DDBJ databases">
        <title>Actinorhabdospora filicis NBRC 111898.</title>
        <authorList>
            <person name="Ichikawa N."/>
            <person name="Sato H."/>
            <person name="Tonouchi N."/>
        </authorList>
    </citation>
    <scope>NUCLEOTIDE SEQUENCE</scope>
    <source>
        <strain evidence="1">NBRC 111898</strain>
    </source>
</reference>
<protein>
    <submittedName>
        <fullName evidence="1">Uncharacterized protein</fullName>
    </submittedName>
</protein>